<dbReference type="PIRSF" id="PIRSF001123">
    <property type="entry name" value="PepA_GA"/>
    <property type="match status" value="1"/>
</dbReference>
<evidence type="ECO:0000313" key="10">
    <source>
        <dbReference type="Proteomes" id="UP000017081"/>
    </source>
</evidence>
<dbReference type="GO" id="GO:0006508">
    <property type="term" value="P:proteolysis"/>
    <property type="evidence" value="ECO:0007669"/>
    <property type="project" value="UniProtKB-KW"/>
</dbReference>
<comment type="cofactor">
    <cofactor evidence="8">
        <name>a divalent metal cation</name>
        <dbReference type="ChEBI" id="CHEBI:60240"/>
    </cofactor>
    <text evidence="8">Binds 2 divalent metal cations per subunit.</text>
</comment>
<evidence type="ECO:0000256" key="3">
    <source>
        <dbReference type="ARBA" id="ARBA00022670"/>
    </source>
</evidence>
<comment type="similarity">
    <text evidence="1 6">Belongs to the peptidase M42 family.</text>
</comment>
<name>U7VAL6_9FUSO</name>
<dbReference type="SUPFAM" id="SSF101821">
    <property type="entry name" value="Aminopeptidase/glucanase lid domain"/>
    <property type="match status" value="1"/>
</dbReference>
<dbReference type="InterPro" id="IPR023367">
    <property type="entry name" value="Peptidase_M42_dom2"/>
</dbReference>
<keyword evidence="4 8" id="KW-0479">Metal-binding</keyword>
<feature type="active site" description="Proton acceptor" evidence="7">
    <location>
        <position position="219"/>
    </location>
</feature>
<evidence type="ECO:0008006" key="11">
    <source>
        <dbReference type="Google" id="ProtNLM"/>
    </source>
</evidence>
<proteinExistence type="inferred from homology"/>
<evidence type="ECO:0000256" key="6">
    <source>
        <dbReference type="PIRNR" id="PIRNR001123"/>
    </source>
</evidence>
<dbReference type="InterPro" id="IPR008007">
    <property type="entry name" value="Peptidase_M42"/>
</dbReference>
<feature type="binding site" evidence="8">
    <location>
        <position position="187"/>
    </location>
    <ligand>
        <name>Zn(2+)</name>
        <dbReference type="ChEBI" id="CHEBI:29105"/>
        <label>2</label>
    </ligand>
</feature>
<feature type="binding site" evidence="8">
    <location>
        <position position="329"/>
    </location>
    <ligand>
        <name>Zn(2+)</name>
        <dbReference type="ChEBI" id="CHEBI:29105"/>
        <label>2</label>
    </ligand>
</feature>
<evidence type="ECO:0000256" key="2">
    <source>
        <dbReference type="ARBA" id="ARBA00022438"/>
    </source>
</evidence>
<feature type="binding site" evidence="8">
    <location>
        <position position="187"/>
    </location>
    <ligand>
        <name>Zn(2+)</name>
        <dbReference type="ChEBI" id="CHEBI:29105"/>
        <label>1</label>
    </ligand>
</feature>
<comment type="caution">
    <text evidence="9">The sequence shown here is derived from an EMBL/GenBank/DDBJ whole genome shotgun (WGS) entry which is preliminary data.</text>
</comment>
<dbReference type="EMBL" id="AXZF01000078">
    <property type="protein sequence ID" value="ERT68149.1"/>
    <property type="molecule type" value="Genomic_DNA"/>
</dbReference>
<dbReference type="PANTHER" id="PTHR32481:SF0">
    <property type="entry name" value="AMINOPEPTIDASE YPDE-RELATED"/>
    <property type="match status" value="1"/>
</dbReference>
<dbReference type="HOGENOM" id="CLU_047249_0_2_0"/>
<dbReference type="SUPFAM" id="SSF53187">
    <property type="entry name" value="Zn-dependent exopeptidases"/>
    <property type="match status" value="1"/>
</dbReference>
<gene>
    <name evidence="9" type="ORF">HMPREF0202_01945</name>
</gene>
<accession>U7VAL6</accession>
<protein>
    <recommendedName>
        <fullName evidence="11">M42 glutamyl aminopeptidase</fullName>
    </recommendedName>
</protein>
<dbReference type="eggNOG" id="COG1363">
    <property type="taxonomic scope" value="Bacteria"/>
</dbReference>
<dbReference type="Gene3D" id="3.40.630.10">
    <property type="entry name" value="Zn peptidases"/>
    <property type="match status" value="1"/>
</dbReference>
<feature type="binding site" evidence="8">
    <location>
        <position position="242"/>
    </location>
    <ligand>
        <name>Zn(2+)</name>
        <dbReference type="ChEBI" id="CHEBI:29105"/>
        <label>1</label>
    </ligand>
</feature>
<evidence type="ECO:0000256" key="1">
    <source>
        <dbReference type="ARBA" id="ARBA00006272"/>
    </source>
</evidence>
<keyword evidence="10" id="KW-1185">Reference proteome</keyword>
<dbReference type="GO" id="GO:0004177">
    <property type="term" value="F:aminopeptidase activity"/>
    <property type="evidence" value="ECO:0007669"/>
    <property type="project" value="UniProtKB-UniRule"/>
</dbReference>
<dbReference type="Gene3D" id="2.40.30.40">
    <property type="entry name" value="Peptidase M42, domain 2"/>
    <property type="match status" value="1"/>
</dbReference>
<evidence type="ECO:0000313" key="9">
    <source>
        <dbReference type="EMBL" id="ERT68149.1"/>
    </source>
</evidence>
<evidence type="ECO:0000256" key="7">
    <source>
        <dbReference type="PIRSR" id="PIRSR001123-1"/>
    </source>
</evidence>
<feature type="binding site" evidence="8">
    <location>
        <position position="71"/>
    </location>
    <ligand>
        <name>Zn(2+)</name>
        <dbReference type="ChEBI" id="CHEBI:29105"/>
        <label>1</label>
    </ligand>
</feature>
<dbReference type="AlphaFoldDB" id="U7VAL6"/>
<feature type="binding site" evidence="8">
    <location>
        <position position="220"/>
    </location>
    <ligand>
        <name>Zn(2+)</name>
        <dbReference type="ChEBI" id="CHEBI:29105"/>
        <label>2</label>
    </ligand>
</feature>
<keyword evidence="2" id="KW-0031">Aminopeptidase</keyword>
<dbReference type="GO" id="GO:0046872">
    <property type="term" value="F:metal ion binding"/>
    <property type="evidence" value="ECO:0007669"/>
    <property type="project" value="UniProtKB-UniRule"/>
</dbReference>
<sequence length="362" mass="39922">MNFSFGEEVMDTIKLLEKLSNLHGAPGHEQEVLEFIKDNMKGYICERDSINNLYIKTNIEQDKPIVALDCHSDEVGFIVEGIKANGTITFLPLGGWHITNIPAHSVVIRNFKGDYIKGVVSSKPPHFMTPEEKQRLPKIEELVIDIGTSSYEETVELYGIEVGNPITPDVMFSYDEKIEVVRGKAFDNRLGCAIVMEVMKGIKSKELKVEAVGVISAQEEVGLRGAQVAANTIKPDFAIIFEGSPADDTFKDAFSSKGAIGKGVQLRVLDAGMVSNPRVQEFVKNIAIKNNIPFQVIARSGGSTNGGKYHIAEKSIPTVVIGIPTRYIHTHYTYASVKDFKNAICLGEKILEELSKDTIKSF</sequence>
<dbReference type="InterPro" id="IPR051464">
    <property type="entry name" value="Peptidase_M42_aminopept"/>
</dbReference>
<keyword evidence="5" id="KW-0378">Hydrolase</keyword>
<reference evidence="9 10" key="1">
    <citation type="submission" date="2013-08" db="EMBL/GenBank/DDBJ databases">
        <authorList>
            <person name="Weinstock G."/>
            <person name="Sodergren E."/>
            <person name="Wylie T."/>
            <person name="Fulton L."/>
            <person name="Fulton R."/>
            <person name="Fronick C."/>
            <person name="O'Laughlin M."/>
            <person name="Godfrey J."/>
            <person name="Miner T."/>
            <person name="Herter B."/>
            <person name="Appelbaum E."/>
            <person name="Cordes M."/>
            <person name="Lek S."/>
            <person name="Wollam A."/>
            <person name="Pepin K.H."/>
            <person name="Palsikar V.B."/>
            <person name="Mitreva M."/>
            <person name="Wilson R.K."/>
        </authorList>
    </citation>
    <scope>NUCLEOTIDE SEQUENCE [LARGE SCALE GENOMIC DNA]</scope>
    <source>
        <strain evidence="9 10">ATCC BAA-474</strain>
    </source>
</reference>
<evidence type="ECO:0000256" key="8">
    <source>
        <dbReference type="PIRSR" id="PIRSR001123-2"/>
    </source>
</evidence>
<evidence type="ECO:0000256" key="5">
    <source>
        <dbReference type="ARBA" id="ARBA00022801"/>
    </source>
</evidence>
<organism evidence="9 10">
    <name type="scientific">Cetobacterium somerae ATCC BAA-474</name>
    <dbReference type="NCBI Taxonomy" id="1319815"/>
    <lineage>
        <taxon>Bacteria</taxon>
        <taxon>Fusobacteriati</taxon>
        <taxon>Fusobacteriota</taxon>
        <taxon>Fusobacteriia</taxon>
        <taxon>Fusobacteriales</taxon>
        <taxon>Fusobacteriaceae</taxon>
        <taxon>Cetobacterium</taxon>
    </lineage>
</organism>
<dbReference type="PANTHER" id="PTHR32481">
    <property type="entry name" value="AMINOPEPTIDASE"/>
    <property type="match status" value="1"/>
</dbReference>
<keyword evidence="3" id="KW-0645">Protease</keyword>
<evidence type="ECO:0000256" key="4">
    <source>
        <dbReference type="ARBA" id="ARBA00022723"/>
    </source>
</evidence>
<dbReference type="PATRIC" id="fig|1319815.3.peg.1878"/>
<dbReference type="STRING" id="1319815.HMPREF0202_01945"/>
<dbReference type="Pfam" id="PF05343">
    <property type="entry name" value="Peptidase_M42"/>
    <property type="match status" value="1"/>
</dbReference>
<dbReference type="Proteomes" id="UP000017081">
    <property type="component" value="Unassembled WGS sequence"/>
</dbReference>